<gene>
    <name evidence="2" type="ORF">K469DRAFT_697457</name>
</gene>
<organism evidence="2 3">
    <name type="scientific">Zopfia rhizophila CBS 207.26</name>
    <dbReference type="NCBI Taxonomy" id="1314779"/>
    <lineage>
        <taxon>Eukaryota</taxon>
        <taxon>Fungi</taxon>
        <taxon>Dikarya</taxon>
        <taxon>Ascomycota</taxon>
        <taxon>Pezizomycotina</taxon>
        <taxon>Dothideomycetes</taxon>
        <taxon>Dothideomycetes incertae sedis</taxon>
        <taxon>Zopfiaceae</taxon>
        <taxon>Zopfia</taxon>
    </lineage>
</organism>
<keyword evidence="3" id="KW-1185">Reference proteome</keyword>
<evidence type="ECO:0000313" key="3">
    <source>
        <dbReference type="Proteomes" id="UP000800200"/>
    </source>
</evidence>
<dbReference type="Proteomes" id="UP000800200">
    <property type="component" value="Unassembled WGS sequence"/>
</dbReference>
<evidence type="ECO:0000313" key="2">
    <source>
        <dbReference type="EMBL" id="KAF2177150.1"/>
    </source>
</evidence>
<sequence>MLAVSALYHPSLGFSSYEDVELLVLDVEEPEEIQIRKILPAIAEHLSILHQGLAQGVDNWGAEIRERLNSIELRLGDLLEGCIFLTLHPTRCTTAASGSTTPASAATAAGSFYSALASLSSAAAPSLLLSPPPQQQQQQQQQQQPPPLCGRSGQ</sequence>
<dbReference type="EMBL" id="ML994693">
    <property type="protein sequence ID" value="KAF2177150.1"/>
    <property type="molecule type" value="Genomic_DNA"/>
</dbReference>
<evidence type="ECO:0000256" key="1">
    <source>
        <dbReference type="SAM" id="MobiDB-lite"/>
    </source>
</evidence>
<dbReference type="AlphaFoldDB" id="A0A6A6DGR2"/>
<reference evidence="2" key="1">
    <citation type="journal article" date="2020" name="Stud. Mycol.">
        <title>101 Dothideomycetes genomes: a test case for predicting lifestyles and emergence of pathogens.</title>
        <authorList>
            <person name="Haridas S."/>
            <person name="Albert R."/>
            <person name="Binder M."/>
            <person name="Bloem J."/>
            <person name="Labutti K."/>
            <person name="Salamov A."/>
            <person name="Andreopoulos B."/>
            <person name="Baker S."/>
            <person name="Barry K."/>
            <person name="Bills G."/>
            <person name="Bluhm B."/>
            <person name="Cannon C."/>
            <person name="Castanera R."/>
            <person name="Culley D."/>
            <person name="Daum C."/>
            <person name="Ezra D."/>
            <person name="Gonzalez J."/>
            <person name="Henrissat B."/>
            <person name="Kuo A."/>
            <person name="Liang C."/>
            <person name="Lipzen A."/>
            <person name="Lutzoni F."/>
            <person name="Magnuson J."/>
            <person name="Mondo S."/>
            <person name="Nolan M."/>
            <person name="Ohm R."/>
            <person name="Pangilinan J."/>
            <person name="Park H.-J."/>
            <person name="Ramirez L."/>
            <person name="Alfaro M."/>
            <person name="Sun H."/>
            <person name="Tritt A."/>
            <person name="Yoshinaga Y."/>
            <person name="Zwiers L.-H."/>
            <person name="Turgeon B."/>
            <person name="Goodwin S."/>
            <person name="Spatafora J."/>
            <person name="Crous P."/>
            <person name="Grigoriev I."/>
        </authorList>
    </citation>
    <scope>NUCLEOTIDE SEQUENCE</scope>
    <source>
        <strain evidence="2">CBS 207.26</strain>
    </source>
</reference>
<protein>
    <submittedName>
        <fullName evidence="2">Uncharacterized protein</fullName>
    </submittedName>
</protein>
<feature type="compositionally biased region" description="Low complexity" evidence="1">
    <location>
        <begin position="126"/>
        <end position="143"/>
    </location>
</feature>
<name>A0A6A6DGR2_9PEZI</name>
<feature type="region of interest" description="Disordered" evidence="1">
    <location>
        <begin position="126"/>
        <end position="154"/>
    </location>
</feature>
<accession>A0A6A6DGR2</accession>
<proteinExistence type="predicted"/>